<evidence type="ECO:0000256" key="5">
    <source>
        <dbReference type="SAM" id="MobiDB-lite"/>
    </source>
</evidence>
<keyword evidence="2" id="KW-0732">Signal</keyword>
<accession>A0A517QYW5</accession>
<gene>
    <name evidence="7" type="ORF">Pan189_12020</name>
</gene>
<feature type="region of interest" description="Disordered" evidence="5">
    <location>
        <begin position="144"/>
        <end position="167"/>
    </location>
</feature>
<name>A0A517QYW5_9PLAN</name>
<dbReference type="Pfam" id="PF00263">
    <property type="entry name" value="Secretin"/>
    <property type="match status" value="1"/>
</dbReference>
<evidence type="ECO:0000259" key="6">
    <source>
        <dbReference type="Pfam" id="PF00263"/>
    </source>
</evidence>
<sequence length="201" mass="21160">MTGVMVLTALCAISAPPAEPVQAARPVITSQVVVEVRVYDGDTLTSAPTLVAVSGEPARIEVGGTVAATFEEPDGRHTETIPVGLTLTAVPTVLESGKIHLRLAMEHREVDTETRGNRSLTAIRSSMYETVVTCRNGETIQLGGVSTNGGEVRTGKATDEPSSGRSAKVTVTRGDRTIDVARGRFGMPIRVGQNPFAPPVR</sequence>
<dbReference type="OrthoDB" id="9775455at2"/>
<comment type="subcellular location">
    <subcellularLocation>
        <location evidence="1">Membrane</location>
    </subcellularLocation>
</comment>
<feature type="domain" description="Type II/III secretion system secretin-like" evidence="6">
    <location>
        <begin position="44"/>
        <end position="147"/>
    </location>
</feature>
<dbReference type="EMBL" id="CP036268">
    <property type="protein sequence ID" value="QDT36839.1"/>
    <property type="molecule type" value="Genomic_DNA"/>
</dbReference>
<dbReference type="InterPro" id="IPR050810">
    <property type="entry name" value="Bact_Secretion_Sys_Channel"/>
</dbReference>
<keyword evidence="8" id="KW-1185">Reference proteome</keyword>
<dbReference type="GO" id="GO:0016020">
    <property type="term" value="C:membrane"/>
    <property type="evidence" value="ECO:0007669"/>
    <property type="project" value="UniProtKB-SubCell"/>
</dbReference>
<evidence type="ECO:0000256" key="3">
    <source>
        <dbReference type="ARBA" id="ARBA00023136"/>
    </source>
</evidence>
<evidence type="ECO:0000256" key="1">
    <source>
        <dbReference type="ARBA" id="ARBA00004370"/>
    </source>
</evidence>
<dbReference type="RefSeq" id="WP_145363011.1">
    <property type="nucleotide sequence ID" value="NZ_CP036268.1"/>
</dbReference>
<evidence type="ECO:0000313" key="8">
    <source>
        <dbReference type="Proteomes" id="UP000317318"/>
    </source>
</evidence>
<dbReference type="KEGG" id="svp:Pan189_12020"/>
<protein>
    <submittedName>
        <fullName evidence="7">Bacterial type II and III secretion system protein</fullName>
    </submittedName>
</protein>
<keyword evidence="3" id="KW-0472">Membrane</keyword>
<comment type="similarity">
    <text evidence="4">Belongs to the bacterial secretin family.</text>
</comment>
<dbReference type="AlphaFoldDB" id="A0A517QYW5"/>
<proteinExistence type="inferred from homology"/>
<evidence type="ECO:0000313" key="7">
    <source>
        <dbReference type="EMBL" id="QDT36839.1"/>
    </source>
</evidence>
<dbReference type="GO" id="GO:0015627">
    <property type="term" value="C:type II protein secretion system complex"/>
    <property type="evidence" value="ECO:0007669"/>
    <property type="project" value="TreeGrafter"/>
</dbReference>
<reference evidence="7 8" key="1">
    <citation type="submission" date="2019-02" db="EMBL/GenBank/DDBJ databases">
        <title>Deep-cultivation of Planctomycetes and their phenomic and genomic characterization uncovers novel biology.</title>
        <authorList>
            <person name="Wiegand S."/>
            <person name="Jogler M."/>
            <person name="Boedeker C."/>
            <person name="Pinto D."/>
            <person name="Vollmers J."/>
            <person name="Rivas-Marin E."/>
            <person name="Kohn T."/>
            <person name="Peeters S.H."/>
            <person name="Heuer A."/>
            <person name="Rast P."/>
            <person name="Oberbeckmann S."/>
            <person name="Bunk B."/>
            <person name="Jeske O."/>
            <person name="Meyerdierks A."/>
            <person name="Storesund J.E."/>
            <person name="Kallscheuer N."/>
            <person name="Luecker S."/>
            <person name="Lage O.M."/>
            <person name="Pohl T."/>
            <person name="Merkel B.J."/>
            <person name="Hornburger P."/>
            <person name="Mueller R.-W."/>
            <person name="Bruemmer F."/>
            <person name="Labrenz M."/>
            <person name="Spormann A.M."/>
            <person name="Op den Camp H."/>
            <person name="Overmann J."/>
            <person name="Amann R."/>
            <person name="Jetten M.S.M."/>
            <person name="Mascher T."/>
            <person name="Medema M.H."/>
            <person name="Devos D.P."/>
            <person name="Kaster A.-K."/>
            <person name="Ovreas L."/>
            <person name="Rohde M."/>
            <person name="Galperin M.Y."/>
            <person name="Jogler C."/>
        </authorList>
    </citation>
    <scope>NUCLEOTIDE SEQUENCE [LARGE SCALE GENOMIC DNA]</scope>
    <source>
        <strain evidence="7 8">Pan189</strain>
    </source>
</reference>
<dbReference type="PANTHER" id="PTHR30332">
    <property type="entry name" value="PROBABLE GENERAL SECRETION PATHWAY PROTEIN D"/>
    <property type="match status" value="1"/>
</dbReference>
<evidence type="ECO:0000256" key="2">
    <source>
        <dbReference type="ARBA" id="ARBA00022729"/>
    </source>
</evidence>
<dbReference type="GO" id="GO:0009306">
    <property type="term" value="P:protein secretion"/>
    <property type="evidence" value="ECO:0007669"/>
    <property type="project" value="InterPro"/>
</dbReference>
<dbReference type="InterPro" id="IPR004846">
    <property type="entry name" value="T2SS/T3SS_dom"/>
</dbReference>
<organism evidence="7 8">
    <name type="scientific">Stratiformator vulcanicus</name>
    <dbReference type="NCBI Taxonomy" id="2527980"/>
    <lineage>
        <taxon>Bacteria</taxon>
        <taxon>Pseudomonadati</taxon>
        <taxon>Planctomycetota</taxon>
        <taxon>Planctomycetia</taxon>
        <taxon>Planctomycetales</taxon>
        <taxon>Planctomycetaceae</taxon>
        <taxon>Stratiformator</taxon>
    </lineage>
</organism>
<dbReference type="Proteomes" id="UP000317318">
    <property type="component" value="Chromosome"/>
</dbReference>
<evidence type="ECO:0000256" key="4">
    <source>
        <dbReference type="RuleBase" id="RU004003"/>
    </source>
</evidence>
<dbReference type="PANTHER" id="PTHR30332:SF24">
    <property type="entry name" value="SECRETIN GSPD-RELATED"/>
    <property type="match status" value="1"/>
</dbReference>